<dbReference type="OrthoDB" id="2340043at2"/>
<dbReference type="SUPFAM" id="SSF56219">
    <property type="entry name" value="DNase I-like"/>
    <property type="match status" value="1"/>
</dbReference>
<feature type="transmembrane region" description="Helical" evidence="1">
    <location>
        <begin position="68"/>
        <end position="88"/>
    </location>
</feature>
<evidence type="ECO:0000313" key="4">
    <source>
        <dbReference type="Proteomes" id="UP000291259"/>
    </source>
</evidence>
<protein>
    <submittedName>
        <fullName evidence="3">Endonuclease/exonuclease/phosphatase family protein</fullName>
    </submittedName>
</protein>
<dbReference type="Gene3D" id="3.60.10.10">
    <property type="entry name" value="Endonuclease/exonuclease/phosphatase"/>
    <property type="match status" value="1"/>
</dbReference>
<proteinExistence type="predicted"/>
<gene>
    <name evidence="3" type="ORF">ET445_09775</name>
</gene>
<keyword evidence="3" id="KW-0378">Hydrolase</keyword>
<dbReference type="Proteomes" id="UP000291259">
    <property type="component" value="Chromosome"/>
</dbReference>
<keyword evidence="1" id="KW-0812">Transmembrane</keyword>
<evidence type="ECO:0000313" key="3">
    <source>
        <dbReference type="EMBL" id="QAY73585.1"/>
    </source>
</evidence>
<sequence>MLLRILGWAVFVATVVAAAVLAWPQAWGLHNQWVAAHVVALRGIAAAGGILFALVFALFAIPKRTRRFGVAMATVLAVFAAANVGVLASRGFAGSDASAETSADPTSVTVLAWNTLGEEPSAAMIAQLALDEGADVIALPETTEELGEEIAVLMRDGGRPMWVHWQSFDQISKARSTTLLISPDLGDYDVVSAEATGPPGNTNTLPTVVADPVDGDGPRIIAVHAVAPIRWELRNWRSDLDWIADQCAGDDVIMAGDFNATVDHFAGRGVDGGDLGRCRDGAVAAGAGGIGTWPTDLPEFFGAPIDHVLATPDWKVASFRVLGELDDSGSDHRPVVSTLVRAG</sequence>
<accession>A0A4P6FCN7</accession>
<dbReference type="EMBL" id="CP035491">
    <property type="protein sequence ID" value="QAY73585.1"/>
    <property type="molecule type" value="Genomic_DNA"/>
</dbReference>
<dbReference type="InterPro" id="IPR036691">
    <property type="entry name" value="Endo/exonu/phosph_ase_sf"/>
</dbReference>
<dbReference type="Pfam" id="PF03372">
    <property type="entry name" value="Exo_endo_phos"/>
    <property type="match status" value="1"/>
</dbReference>
<dbReference type="GO" id="GO:0004519">
    <property type="term" value="F:endonuclease activity"/>
    <property type="evidence" value="ECO:0007669"/>
    <property type="project" value="UniProtKB-KW"/>
</dbReference>
<organism evidence="3 4">
    <name type="scientific">Agromyces protaetiae</name>
    <dbReference type="NCBI Taxonomy" id="2509455"/>
    <lineage>
        <taxon>Bacteria</taxon>
        <taxon>Bacillati</taxon>
        <taxon>Actinomycetota</taxon>
        <taxon>Actinomycetes</taxon>
        <taxon>Micrococcales</taxon>
        <taxon>Microbacteriaceae</taxon>
        <taxon>Agromyces</taxon>
    </lineage>
</organism>
<keyword evidence="4" id="KW-1185">Reference proteome</keyword>
<keyword evidence="3" id="KW-0269">Exonuclease</keyword>
<keyword evidence="3" id="KW-0540">Nuclease</keyword>
<feature type="domain" description="Endonuclease/exonuclease/phosphatase" evidence="2">
    <location>
        <begin position="112"/>
        <end position="332"/>
    </location>
</feature>
<dbReference type="AlphaFoldDB" id="A0A4P6FCN7"/>
<keyword evidence="1" id="KW-1133">Transmembrane helix</keyword>
<keyword evidence="3" id="KW-0255">Endonuclease</keyword>
<feature type="transmembrane region" description="Helical" evidence="1">
    <location>
        <begin position="38"/>
        <end position="61"/>
    </location>
</feature>
<evidence type="ECO:0000256" key="1">
    <source>
        <dbReference type="SAM" id="Phobius"/>
    </source>
</evidence>
<dbReference type="InterPro" id="IPR005135">
    <property type="entry name" value="Endo/exonuclease/phosphatase"/>
</dbReference>
<reference evidence="3 4" key="1">
    <citation type="submission" date="2019-01" db="EMBL/GenBank/DDBJ databases">
        <title>Genome sequencing of strain FW100M-8.</title>
        <authorList>
            <person name="Heo J."/>
            <person name="Kim S.-J."/>
            <person name="Kim J.-S."/>
            <person name="Hong S.-B."/>
            <person name="Kwon S.-W."/>
        </authorList>
    </citation>
    <scope>NUCLEOTIDE SEQUENCE [LARGE SCALE GENOMIC DNA]</scope>
    <source>
        <strain evidence="3 4">FW100M-8</strain>
    </source>
</reference>
<keyword evidence="1" id="KW-0472">Membrane</keyword>
<dbReference type="RefSeq" id="WP_129190995.1">
    <property type="nucleotide sequence ID" value="NZ_CP035491.1"/>
</dbReference>
<name>A0A4P6FCN7_9MICO</name>
<evidence type="ECO:0000259" key="2">
    <source>
        <dbReference type="Pfam" id="PF03372"/>
    </source>
</evidence>
<dbReference type="GO" id="GO:0004527">
    <property type="term" value="F:exonuclease activity"/>
    <property type="evidence" value="ECO:0007669"/>
    <property type="project" value="UniProtKB-KW"/>
</dbReference>
<dbReference type="KEGG" id="agf:ET445_09775"/>